<evidence type="ECO:0000256" key="1">
    <source>
        <dbReference type="SAM" id="Phobius"/>
    </source>
</evidence>
<dbReference type="GO" id="GO:0016020">
    <property type="term" value="C:membrane"/>
    <property type="evidence" value="ECO:0007669"/>
    <property type="project" value="InterPro"/>
</dbReference>
<feature type="domain" description="Neurotransmitter-gated ion-channel ligand-binding" evidence="3">
    <location>
        <begin position="38"/>
        <end position="243"/>
    </location>
</feature>
<keyword evidence="5" id="KW-1185">Reference proteome</keyword>
<dbReference type="PANTHER" id="PTHR18945">
    <property type="entry name" value="NEUROTRANSMITTER GATED ION CHANNEL"/>
    <property type="match status" value="1"/>
</dbReference>
<feature type="transmembrane region" description="Helical" evidence="1">
    <location>
        <begin position="246"/>
        <end position="264"/>
    </location>
</feature>
<comment type="caution">
    <text evidence="4">The sequence shown here is derived from an EMBL/GenBank/DDBJ whole genome shotgun (WGS) entry which is preliminary data.</text>
</comment>
<feature type="chain" id="PRO_5039939115" description="Neurotransmitter-gated ion-channel ligand-binding domain-containing protein" evidence="2">
    <location>
        <begin position="22"/>
        <end position="430"/>
    </location>
</feature>
<gene>
    <name evidence="4" type="ORF">PVAND_005531</name>
</gene>
<dbReference type="Pfam" id="PF02931">
    <property type="entry name" value="Neur_chan_LBD"/>
    <property type="match status" value="1"/>
</dbReference>
<dbReference type="EMBL" id="JADBJN010000002">
    <property type="protein sequence ID" value="KAG5675643.1"/>
    <property type="molecule type" value="Genomic_DNA"/>
</dbReference>
<keyword evidence="2" id="KW-0732">Signal</keyword>
<sequence length="430" mass="50266">MSNNTLLSIYLIISIIKFAVSIDCSVKNEQNIESKIKYKLFCNGYDKTMRPVNDHKTITSVRVKMMIKSYDYDDHYSSMTINTWMINRWNDEFLKWDSREYENIKSIDVRSDLIWRPDFSLYNADISYGIGSCHDSYCLIESNGNISCIEPCSFVSTCRSDYSKWPFDKQNCSMVFGPWMNSQNELDYVNDETTVSKLAAAEHTQWKLVSAKVVKKVISLNSKDKKYTASFPNLSYFFLIERHSSMVFQVIKVAAVTFFILNLTTLFIKTRKPERFIILITNMFLHFQMIHQMSWITPHNGEQTPSVLTFFRNSLVITCILMIETLIVEYLNASEVHPTEKLKNIINYIRRHQMINLILRSNSNNYDDGIVLVEDQMKVKTSVNNEEWTFVANLIDKICLILLFLTYILMAFTLFPLSYIITQNMIKEEA</sequence>
<dbReference type="InterPro" id="IPR006201">
    <property type="entry name" value="Neur_channel"/>
</dbReference>
<accession>A0A9J6C1G0</accession>
<feature type="transmembrane region" description="Helical" evidence="1">
    <location>
        <begin position="398"/>
        <end position="421"/>
    </location>
</feature>
<keyword evidence="1" id="KW-0812">Transmembrane</keyword>
<dbReference type="GO" id="GO:0005230">
    <property type="term" value="F:extracellular ligand-gated monoatomic ion channel activity"/>
    <property type="evidence" value="ECO:0007669"/>
    <property type="project" value="InterPro"/>
</dbReference>
<dbReference type="InterPro" id="IPR038050">
    <property type="entry name" value="Neuro_actylchol_rec"/>
</dbReference>
<keyword evidence="1" id="KW-1133">Transmembrane helix</keyword>
<dbReference type="InterPro" id="IPR036734">
    <property type="entry name" value="Neur_chan_lig-bd_sf"/>
</dbReference>
<name>A0A9J6C1G0_POLVA</name>
<proteinExistence type="predicted"/>
<dbReference type="Proteomes" id="UP001107558">
    <property type="component" value="Chromosome 2"/>
</dbReference>
<evidence type="ECO:0000313" key="5">
    <source>
        <dbReference type="Proteomes" id="UP001107558"/>
    </source>
</evidence>
<dbReference type="InterPro" id="IPR006202">
    <property type="entry name" value="Neur_chan_lig-bd"/>
</dbReference>
<dbReference type="SUPFAM" id="SSF63712">
    <property type="entry name" value="Nicotinic receptor ligand binding domain-like"/>
    <property type="match status" value="1"/>
</dbReference>
<organism evidence="4 5">
    <name type="scientific">Polypedilum vanderplanki</name>
    <name type="common">Sleeping chironomid midge</name>
    <dbReference type="NCBI Taxonomy" id="319348"/>
    <lineage>
        <taxon>Eukaryota</taxon>
        <taxon>Metazoa</taxon>
        <taxon>Ecdysozoa</taxon>
        <taxon>Arthropoda</taxon>
        <taxon>Hexapoda</taxon>
        <taxon>Insecta</taxon>
        <taxon>Pterygota</taxon>
        <taxon>Neoptera</taxon>
        <taxon>Endopterygota</taxon>
        <taxon>Diptera</taxon>
        <taxon>Nematocera</taxon>
        <taxon>Chironomoidea</taxon>
        <taxon>Chironomidae</taxon>
        <taxon>Chironominae</taxon>
        <taxon>Polypedilum</taxon>
        <taxon>Polypedilum</taxon>
    </lineage>
</organism>
<evidence type="ECO:0000259" key="3">
    <source>
        <dbReference type="Pfam" id="PF02931"/>
    </source>
</evidence>
<feature type="signal peptide" evidence="2">
    <location>
        <begin position="1"/>
        <end position="21"/>
    </location>
</feature>
<dbReference type="GO" id="GO:0004888">
    <property type="term" value="F:transmembrane signaling receptor activity"/>
    <property type="evidence" value="ECO:0007669"/>
    <property type="project" value="InterPro"/>
</dbReference>
<dbReference type="CDD" id="cd18989">
    <property type="entry name" value="LGIC_ECD_cation"/>
    <property type="match status" value="1"/>
</dbReference>
<dbReference type="OrthoDB" id="410315at2759"/>
<dbReference type="AlphaFoldDB" id="A0A9J6C1G0"/>
<evidence type="ECO:0000313" key="4">
    <source>
        <dbReference type="EMBL" id="KAG5675643.1"/>
    </source>
</evidence>
<protein>
    <recommendedName>
        <fullName evidence="3">Neurotransmitter-gated ion-channel ligand-binding domain-containing protein</fullName>
    </recommendedName>
</protein>
<evidence type="ECO:0000256" key="2">
    <source>
        <dbReference type="SAM" id="SignalP"/>
    </source>
</evidence>
<dbReference type="FunFam" id="2.70.170.10:FF:000028">
    <property type="entry name" value="AcetylCholine Receptor"/>
    <property type="match status" value="1"/>
</dbReference>
<keyword evidence="1" id="KW-0472">Membrane</keyword>
<dbReference type="Gene3D" id="1.20.58.390">
    <property type="entry name" value="Neurotransmitter-gated ion-channel transmembrane domain"/>
    <property type="match status" value="1"/>
</dbReference>
<dbReference type="PRINTS" id="PR00252">
    <property type="entry name" value="NRIONCHANNEL"/>
</dbReference>
<reference evidence="4" key="1">
    <citation type="submission" date="2021-03" db="EMBL/GenBank/DDBJ databases">
        <title>Chromosome level genome of the anhydrobiotic midge Polypedilum vanderplanki.</title>
        <authorList>
            <person name="Yoshida Y."/>
            <person name="Kikawada T."/>
            <person name="Gusev O."/>
        </authorList>
    </citation>
    <scope>NUCLEOTIDE SEQUENCE</scope>
    <source>
        <strain evidence="4">NIAS01</strain>
        <tissue evidence="4">Whole body or cell culture</tissue>
    </source>
</reference>
<dbReference type="Gene3D" id="2.70.170.10">
    <property type="entry name" value="Neurotransmitter-gated ion-channel ligand-binding domain"/>
    <property type="match status" value="1"/>
</dbReference>